<comment type="caution">
    <text evidence="1">The sequence shown here is derived from an EMBL/GenBank/DDBJ whole genome shotgun (WGS) entry which is preliminary data.</text>
</comment>
<dbReference type="AlphaFoldDB" id="A0AAD6NMQ0"/>
<accession>A0AAD6NMQ0</accession>
<evidence type="ECO:0000313" key="2">
    <source>
        <dbReference type="Proteomes" id="UP001221413"/>
    </source>
</evidence>
<dbReference type="Proteomes" id="UP001221413">
    <property type="component" value="Unassembled WGS sequence"/>
</dbReference>
<proteinExistence type="predicted"/>
<sequence>MKTRLATLSHCFSISVWICICLYTFTRVGPAAAEIIAVPEASWDAWLLDNAETLGRIDRQLNRLYRVRNDCPTGNDPDPVLRNGQNLTSSLRYYMIKLRLALAELDDTIAAVQLRALPDEAVAYSTRLLRSLGFTDADAAVAARDMLAECVRSLEREPDRFDQFLQWIDRFPDDGPTDVLPEKPRIWQILAPLAAIIDGIDLTAINQASPTIQIDTDHRQAMMSEFANLSNVTSTTAEQMADARALATDAFRGKFWQYKRPDFTVADVFGDLKAWFECWHPPLQELSELLEDGQLSPLPREQAQAGYR</sequence>
<keyword evidence="2" id="KW-1185">Reference proteome</keyword>
<reference evidence="1" key="1">
    <citation type="submission" date="2023-01" db="EMBL/GenBank/DDBJ databases">
        <title>The chitinases involved in constricting ring structure development in the nematode-trapping fungus Drechslerella dactyloides.</title>
        <authorList>
            <person name="Wang R."/>
            <person name="Zhang L."/>
            <person name="Tang P."/>
            <person name="Li S."/>
            <person name="Liang L."/>
        </authorList>
    </citation>
    <scope>NUCLEOTIDE SEQUENCE</scope>
    <source>
        <strain evidence="1">YMF1.00031</strain>
    </source>
</reference>
<name>A0AAD6NMQ0_DREDA</name>
<organism evidence="1 2">
    <name type="scientific">Drechslerella dactyloides</name>
    <name type="common">Nematode-trapping fungus</name>
    <name type="synonym">Arthrobotrys dactyloides</name>
    <dbReference type="NCBI Taxonomy" id="74499"/>
    <lineage>
        <taxon>Eukaryota</taxon>
        <taxon>Fungi</taxon>
        <taxon>Dikarya</taxon>
        <taxon>Ascomycota</taxon>
        <taxon>Pezizomycotina</taxon>
        <taxon>Orbiliomycetes</taxon>
        <taxon>Orbiliales</taxon>
        <taxon>Orbiliaceae</taxon>
        <taxon>Drechslerella</taxon>
    </lineage>
</organism>
<dbReference type="EMBL" id="JAQGDS010000003">
    <property type="protein sequence ID" value="KAJ6262478.1"/>
    <property type="molecule type" value="Genomic_DNA"/>
</dbReference>
<protein>
    <submittedName>
        <fullName evidence="1">Uncharacterized protein</fullName>
    </submittedName>
</protein>
<evidence type="ECO:0000313" key="1">
    <source>
        <dbReference type="EMBL" id="KAJ6262478.1"/>
    </source>
</evidence>
<gene>
    <name evidence="1" type="ORF">Dda_3287</name>
</gene>